<evidence type="ECO:0000259" key="1">
    <source>
        <dbReference type="SMART" id="SM00860"/>
    </source>
</evidence>
<evidence type="ECO:0000313" key="3">
    <source>
        <dbReference type="Proteomes" id="UP000256977"/>
    </source>
</evidence>
<feature type="domain" description="Knr4/Smi1-like" evidence="1">
    <location>
        <begin position="25"/>
        <end position="149"/>
    </location>
</feature>
<dbReference type="AlphaFoldDB" id="A0A3D9HYA4"/>
<proteinExistence type="predicted"/>
<dbReference type="InterPro" id="IPR037883">
    <property type="entry name" value="Knr4/Smi1-like_sf"/>
</dbReference>
<accession>A0A3D9HYA4</accession>
<dbReference type="Pfam" id="PF14568">
    <property type="entry name" value="SUKH_6"/>
    <property type="match status" value="1"/>
</dbReference>
<name>A0A3D9HYA4_9BACL</name>
<dbReference type="SUPFAM" id="SSF160631">
    <property type="entry name" value="SMI1/KNR4-like"/>
    <property type="match status" value="1"/>
</dbReference>
<reference evidence="2 3" key="1">
    <citation type="submission" date="2018-07" db="EMBL/GenBank/DDBJ databases">
        <title>Genomic Encyclopedia of Type Strains, Phase III (KMG-III): the genomes of soil and plant-associated and newly described type strains.</title>
        <authorList>
            <person name="Whitman W."/>
        </authorList>
    </citation>
    <scope>NUCLEOTIDE SEQUENCE [LARGE SCALE GENOMIC DNA]</scope>
    <source>
        <strain evidence="2 3">CECT 7287</strain>
    </source>
</reference>
<dbReference type="RefSeq" id="WP_342772537.1">
    <property type="nucleotide sequence ID" value="NZ_QRDZ01000049.1"/>
</dbReference>
<dbReference type="InterPro" id="IPR018958">
    <property type="entry name" value="Knr4/Smi1-like_dom"/>
</dbReference>
<dbReference type="Gene3D" id="3.40.1580.10">
    <property type="entry name" value="SMI1/KNR4-like"/>
    <property type="match status" value="1"/>
</dbReference>
<evidence type="ECO:0000313" key="2">
    <source>
        <dbReference type="EMBL" id="RED54473.1"/>
    </source>
</evidence>
<organism evidence="2 3">
    <name type="scientific">Cohnella phaseoli</name>
    <dbReference type="NCBI Taxonomy" id="456490"/>
    <lineage>
        <taxon>Bacteria</taxon>
        <taxon>Bacillati</taxon>
        <taxon>Bacillota</taxon>
        <taxon>Bacilli</taxon>
        <taxon>Bacillales</taxon>
        <taxon>Paenibacillaceae</taxon>
        <taxon>Cohnella</taxon>
    </lineage>
</organism>
<dbReference type="SMART" id="SM00860">
    <property type="entry name" value="SMI1_KNR4"/>
    <property type="match status" value="1"/>
</dbReference>
<comment type="caution">
    <text evidence="2">The sequence shown here is derived from an EMBL/GenBank/DDBJ whole genome shotgun (WGS) entry which is preliminary data.</text>
</comment>
<dbReference type="EMBL" id="QRDZ01000049">
    <property type="protein sequence ID" value="RED54473.1"/>
    <property type="molecule type" value="Genomic_DNA"/>
</dbReference>
<sequence length="155" mass="18484">MEPMYERLVEKLKTTSTIRWFPGHGAEESWIEEAEQELGFRLPPSYRWWATHYGDGWLNGGHILSIGDPEHREYTDSDLLYIHRLNKAEDWWVSRFPDRLDVFIPDSDEQFFFDTSVRDEQGEFTVMCYDLINNEIFPCASSFAEFLERLIDEYV</sequence>
<dbReference type="Proteomes" id="UP000256977">
    <property type="component" value="Unassembled WGS sequence"/>
</dbReference>
<keyword evidence="3" id="KW-1185">Reference proteome</keyword>
<gene>
    <name evidence="2" type="ORF">DFP98_14938</name>
</gene>
<protein>
    <submittedName>
        <fullName evidence="2">SUKH superfamily protein</fullName>
    </submittedName>
</protein>